<evidence type="ECO:0000256" key="5">
    <source>
        <dbReference type="ARBA" id="ARBA00022927"/>
    </source>
</evidence>
<dbReference type="SUPFAM" id="SSF82866">
    <property type="entry name" value="Multidrug efflux transporter AcrB transmembrane domain"/>
    <property type="match status" value="2"/>
</dbReference>
<evidence type="ECO:0000313" key="10">
    <source>
        <dbReference type="Proteomes" id="UP000232222"/>
    </source>
</evidence>
<dbReference type="Proteomes" id="UP000232222">
    <property type="component" value="Chromosome"/>
</dbReference>
<keyword evidence="6" id="KW-1133">Transmembrane helix</keyword>
<evidence type="ECO:0000256" key="4">
    <source>
        <dbReference type="ARBA" id="ARBA00022692"/>
    </source>
</evidence>
<keyword evidence="4" id="KW-0812">Transmembrane</keyword>
<organism evidence="9 10">
    <name type="scientific">Entomoplasma freundtii</name>
    <dbReference type="NCBI Taxonomy" id="74700"/>
    <lineage>
        <taxon>Bacteria</taxon>
        <taxon>Bacillati</taxon>
        <taxon>Mycoplasmatota</taxon>
        <taxon>Mollicutes</taxon>
        <taxon>Entomoplasmatales</taxon>
        <taxon>Entomoplasmataceae</taxon>
        <taxon>Entomoplasma</taxon>
    </lineage>
</organism>
<dbReference type="GO" id="GO:0015031">
    <property type="term" value="P:protein transport"/>
    <property type="evidence" value="ECO:0007669"/>
    <property type="project" value="UniProtKB-KW"/>
</dbReference>
<dbReference type="Gene3D" id="1.20.1640.10">
    <property type="entry name" value="Multidrug efflux transporter AcrB transmembrane domain"/>
    <property type="match status" value="1"/>
</dbReference>
<evidence type="ECO:0000313" key="9">
    <source>
        <dbReference type="EMBL" id="ATZ16377.1"/>
    </source>
</evidence>
<dbReference type="PANTHER" id="PTHR30081">
    <property type="entry name" value="PROTEIN-EXPORT MEMBRANE PROTEIN SEC"/>
    <property type="match status" value="1"/>
</dbReference>
<evidence type="ECO:0000256" key="1">
    <source>
        <dbReference type="ARBA" id="ARBA00004651"/>
    </source>
</evidence>
<dbReference type="Pfam" id="PF02355">
    <property type="entry name" value="SecD_SecF_C"/>
    <property type="match status" value="2"/>
</dbReference>
<gene>
    <name evidence="9" type="primary">secDF</name>
    <name evidence="9" type="ORF">EFREU_v1c03510</name>
</gene>
<keyword evidence="10" id="KW-1185">Reference proteome</keyword>
<keyword evidence="8" id="KW-0472">Membrane</keyword>
<dbReference type="RefSeq" id="WP_100609327.1">
    <property type="nucleotide sequence ID" value="NZ_CP024962.1"/>
</dbReference>
<accession>A0A2K8NRG5</accession>
<dbReference type="PANTHER" id="PTHR30081:SF1">
    <property type="entry name" value="PROTEIN TRANSLOCASE SUBUNIT SECD"/>
    <property type="match status" value="1"/>
</dbReference>
<evidence type="ECO:0000256" key="3">
    <source>
        <dbReference type="ARBA" id="ARBA00022475"/>
    </source>
</evidence>
<reference evidence="9 10" key="1">
    <citation type="submission" date="2017-11" db="EMBL/GenBank/DDBJ databases">
        <title>Genome sequence of Entomoplasma freundtii BARC 318 (ATCC 51999).</title>
        <authorList>
            <person name="Lo W.-S."/>
            <person name="Gasparich G.E."/>
            <person name="Kuo C.-H."/>
        </authorList>
    </citation>
    <scope>NUCLEOTIDE SEQUENCE [LARGE SCALE GENOMIC DNA]</scope>
    <source>
        <strain evidence="9 10">BARC 318</strain>
    </source>
</reference>
<keyword evidence="3" id="KW-1003">Cell membrane</keyword>
<keyword evidence="7" id="KW-0811">Translocation</keyword>
<dbReference type="KEGG" id="efr:EFREU_v1c03510"/>
<evidence type="ECO:0000256" key="8">
    <source>
        <dbReference type="ARBA" id="ARBA00023136"/>
    </source>
</evidence>
<comment type="subcellular location">
    <subcellularLocation>
        <location evidence="1">Cell membrane</location>
        <topology evidence="1">Multi-pass membrane protein</topology>
    </subcellularLocation>
</comment>
<name>A0A2K8NRG5_9MOLU</name>
<dbReference type="InterPro" id="IPR022813">
    <property type="entry name" value="SecD/SecF_arch_bac"/>
</dbReference>
<keyword evidence="2" id="KW-0813">Transport</keyword>
<sequence>MRSKQSSTNAKNIFHFVIVVFMLLALVFGIAFSSLSVSKGVKLGSQYRGSFQAVVGVYDVNEKENETKGLPNGDAKKGANILQDKMSPFADGSINITIDGKSRLIVTAPRDSYGNNQQLFVNAIQATGGLFIFDQDNKDVMLSESLMKKAGLDGKIAAKSPTSALLGEVAAISKKEGLTNRPYVQFKLVEDKLKKIIAPESEGQKAPKLSMVIDTTTILDTVRNYFLFAANDTNDKTLDTYLETFIDVFIKPLYDKLKDNKDKLSEDQIAVLEDFWTINHWTETTNGDWQQETNSLANTNFIADYLASNSVAKFKKLFFADGNADHIFKYKNDVTKYAYDSNSKGEDFAEGGRYGTKLDIDGKKIGVDVAFNTLTNTLLPLVNKDGKITDKLDAKLFNEHFLFAGEIAENDKPATQQSGNIAYINGQDLLISAGTNTYAKKAAAQISQTGSGYSFHVLSTTSVDPIISNIMFIFSLVILIIIAIVIAIFMLFFYRLLGLFTIIIAAIIASLTIMMNVVFGIAMGPDILAIMFVIIGMVMDLSIVLFEAFKNNIYRDKRPITSAFKISNRETLWLVVDVCLAALLPNIVLFWIGIGFLNNFATILTMGIFFTLAFGVVVLRLLIYFTIKTPILKKHEWLLPIDTSLDYRGSFFKNYMIDFYEERLDTYSLKNELSTKDLLKIKKTEQKITALKASNEKLILKRESKEVLRREKQAKKWTKRLNHARDKASYWNQKVHWWASPFQNYYKNRVDNYIFLLSTVTPKIIMEESHEESLETSGQMLDNRLAKIERSTGRVGWITLFFTGLFGCIALGFMLTIGLNYSPNFGKGTQYYIYGTYITDTYDILGAPDTIEGINSAPEADKNKIIENLNNISIKSKESVLQKHNWTDPNKNPPEEYQHEWQALGVYESYRFMISNGYMKYLTTRVANVDFKDVKYAFGTNYAMIDPTTGTFESRPWVSITVTNNLIPSNNAIKEAFQAFAGHSSGTSKPQPPKNEYGVVGTSLQPHTADAQMRQIGLTFLIVLLALLIYMIIRFKWTYYVALALGLVITLVLTLSLVIVLRIPFTIEALAGVLGVLEFALITGMLLLGKGKSLIISKNETTLARYFEEEIRLQASKQEARQNYKKTLKNLKVANHESRLALEKTIPEYKANLKALKAEQRKAFKIAKRTGRENYDLIIQNINVAIRQEALKNNFLKEIFVEVLRFGILRTIFIGLFYFIIALVLTITLPPIAIMGFTLMVGVIVTTIVMLTIMLPIWLRLEGRRIRWKYGYKRFVNKLKVNREEQVVTGLND</sequence>
<dbReference type="NCBIfam" id="NF037998">
    <property type="entry name" value="RND_1"/>
    <property type="match status" value="1"/>
</dbReference>
<evidence type="ECO:0000256" key="6">
    <source>
        <dbReference type="ARBA" id="ARBA00022989"/>
    </source>
</evidence>
<evidence type="ECO:0000256" key="7">
    <source>
        <dbReference type="ARBA" id="ARBA00023010"/>
    </source>
</evidence>
<dbReference type="OrthoDB" id="390234at2"/>
<keyword evidence="5" id="KW-0653">Protein transport</keyword>
<dbReference type="GO" id="GO:0005886">
    <property type="term" value="C:plasma membrane"/>
    <property type="evidence" value="ECO:0007669"/>
    <property type="project" value="UniProtKB-SubCell"/>
</dbReference>
<protein>
    <submittedName>
        <fullName evidence="9">Bifunctional preprotein translocase subunit SecD/SecF</fullName>
    </submittedName>
</protein>
<dbReference type="EMBL" id="CP024962">
    <property type="protein sequence ID" value="ATZ16377.1"/>
    <property type="molecule type" value="Genomic_DNA"/>
</dbReference>
<dbReference type="InterPro" id="IPR048634">
    <property type="entry name" value="SecD_SecF_C"/>
</dbReference>
<proteinExistence type="predicted"/>
<evidence type="ECO:0000256" key="2">
    <source>
        <dbReference type="ARBA" id="ARBA00022448"/>
    </source>
</evidence>